<evidence type="ECO:0000313" key="4">
    <source>
        <dbReference type="Proteomes" id="UP000749293"/>
    </source>
</evidence>
<protein>
    <submittedName>
        <fullName evidence="3">Uncharacterized protein</fullName>
    </submittedName>
</protein>
<sequence>MHPTRTLLAALQLTVLAAARPQLAPRGDSAPDYSVVPLEPSQGSDDDCSASTVTVTKTVSAKEKTDRVTETVYHTQTASAVTVSVTETETVTPTDAAQTVTQTVSVPTTIFSTASGAGGNQVATTIFATETQVQIQTLIQTVTAGGPVDTGIIDAPSTSSTSCSTSSSISSTAVLPSVVTPSVVTPTSWATPTASKTDGQWCNGTESSRV</sequence>
<feature type="region of interest" description="Disordered" evidence="1">
    <location>
        <begin position="24"/>
        <end position="50"/>
    </location>
</feature>
<dbReference type="RefSeq" id="XP_035322053.1">
    <property type="nucleotide sequence ID" value="XM_035468072.1"/>
</dbReference>
<dbReference type="AlphaFoldDB" id="A0A9P4YX87"/>
<feature type="region of interest" description="Disordered" evidence="1">
    <location>
        <begin position="186"/>
        <end position="210"/>
    </location>
</feature>
<evidence type="ECO:0000256" key="2">
    <source>
        <dbReference type="SAM" id="SignalP"/>
    </source>
</evidence>
<evidence type="ECO:0000313" key="3">
    <source>
        <dbReference type="EMBL" id="KAF4123401.1"/>
    </source>
</evidence>
<organism evidence="3 4">
    <name type="scientific">Geosmithia morbida</name>
    <dbReference type="NCBI Taxonomy" id="1094350"/>
    <lineage>
        <taxon>Eukaryota</taxon>
        <taxon>Fungi</taxon>
        <taxon>Dikarya</taxon>
        <taxon>Ascomycota</taxon>
        <taxon>Pezizomycotina</taxon>
        <taxon>Sordariomycetes</taxon>
        <taxon>Hypocreomycetidae</taxon>
        <taxon>Hypocreales</taxon>
        <taxon>Bionectriaceae</taxon>
        <taxon>Geosmithia</taxon>
    </lineage>
</organism>
<evidence type="ECO:0000256" key="1">
    <source>
        <dbReference type="SAM" id="MobiDB-lite"/>
    </source>
</evidence>
<keyword evidence="4" id="KW-1185">Reference proteome</keyword>
<accession>A0A9P4YX87</accession>
<feature type="compositionally biased region" description="Polar residues" evidence="1">
    <location>
        <begin position="196"/>
        <end position="210"/>
    </location>
</feature>
<dbReference type="Proteomes" id="UP000749293">
    <property type="component" value="Unassembled WGS sequence"/>
</dbReference>
<reference evidence="3" key="1">
    <citation type="submission" date="2020-03" db="EMBL/GenBank/DDBJ databases">
        <title>Site-based positive gene gene selection in Geosmithia morbida across the United States reveals a broad range of putative effectors and factors for local host and environmental adapation.</title>
        <authorList>
            <person name="Onufrak A."/>
            <person name="Murdoch R.W."/>
            <person name="Gazis R."/>
            <person name="Huff M."/>
            <person name="Staton M."/>
            <person name="Klingeman W."/>
            <person name="Hadziabdic D."/>
        </authorList>
    </citation>
    <scope>NUCLEOTIDE SEQUENCE</scope>
    <source>
        <strain evidence="3">1262</strain>
    </source>
</reference>
<dbReference type="EMBL" id="JAANYQ010000006">
    <property type="protein sequence ID" value="KAF4123401.1"/>
    <property type="molecule type" value="Genomic_DNA"/>
</dbReference>
<feature type="signal peptide" evidence="2">
    <location>
        <begin position="1"/>
        <end position="19"/>
    </location>
</feature>
<feature type="chain" id="PRO_5040122822" evidence="2">
    <location>
        <begin position="20"/>
        <end position="210"/>
    </location>
</feature>
<name>A0A9P4YX87_9HYPO</name>
<feature type="compositionally biased region" description="Low complexity" evidence="1">
    <location>
        <begin position="186"/>
        <end position="195"/>
    </location>
</feature>
<keyword evidence="2" id="KW-0732">Signal</keyword>
<comment type="caution">
    <text evidence="3">The sequence shown here is derived from an EMBL/GenBank/DDBJ whole genome shotgun (WGS) entry which is preliminary data.</text>
</comment>
<gene>
    <name evidence="3" type="ORF">GMORB2_6102</name>
</gene>
<dbReference type="GeneID" id="55972327"/>
<proteinExistence type="predicted"/>